<feature type="domain" description="HhH-GPD" evidence="3">
    <location>
        <begin position="57"/>
        <end position="125"/>
    </location>
</feature>
<organism evidence="4 5">
    <name type="scientific">Clavelina lepadiformis</name>
    <name type="common">Light-bulb sea squirt</name>
    <name type="synonym">Ascidia lepadiformis</name>
    <dbReference type="NCBI Taxonomy" id="159417"/>
    <lineage>
        <taxon>Eukaryota</taxon>
        <taxon>Metazoa</taxon>
        <taxon>Chordata</taxon>
        <taxon>Tunicata</taxon>
        <taxon>Ascidiacea</taxon>
        <taxon>Aplousobranchia</taxon>
        <taxon>Clavelinidae</taxon>
        <taxon>Clavelina</taxon>
    </lineage>
</organism>
<dbReference type="InterPro" id="IPR045138">
    <property type="entry name" value="MeCP2/MBD4"/>
</dbReference>
<dbReference type="PANTHER" id="PTHR15074:SF0">
    <property type="entry name" value="METHYL-CPG-BINDING DOMAIN PROTEIN 4-LIKE PROTEIN"/>
    <property type="match status" value="1"/>
</dbReference>
<comment type="caution">
    <text evidence="4">The sequence shown here is derived from an EMBL/GenBank/DDBJ whole genome shotgun (WGS) entry which is preliminary data.</text>
</comment>
<dbReference type="InterPro" id="IPR003265">
    <property type="entry name" value="HhH-GPD_domain"/>
</dbReference>
<dbReference type="InterPro" id="IPR011257">
    <property type="entry name" value="DNA_glycosylase"/>
</dbReference>
<keyword evidence="5" id="KW-1185">Reference proteome</keyword>
<keyword evidence="2" id="KW-0539">Nucleus</keyword>
<accession>A0ABP0EVP6</accession>
<protein>
    <recommendedName>
        <fullName evidence="3">HhH-GPD domain-containing protein</fullName>
    </recommendedName>
</protein>
<dbReference type="PANTHER" id="PTHR15074">
    <property type="entry name" value="METHYL-CPG-BINDING PROTEIN"/>
    <property type="match status" value="1"/>
</dbReference>
<comment type="subcellular location">
    <subcellularLocation>
        <location evidence="1">Nucleus</location>
    </subcellularLocation>
</comment>
<evidence type="ECO:0000259" key="3">
    <source>
        <dbReference type="Pfam" id="PF00730"/>
    </source>
</evidence>
<evidence type="ECO:0000256" key="2">
    <source>
        <dbReference type="ARBA" id="ARBA00023242"/>
    </source>
</evidence>
<dbReference type="Pfam" id="PF00730">
    <property type="entry name" value="HhH-GPD"/>
    <property type="match status" value="1"/>
</dbReference>
<dbReference type="EMBL" id="CAWYQH010000001">
    <property type="protein sequence ID" value="CAK8671026.1"/>
    <property type="molecule type" value="Genomic_DNA"/>
</dbReference>
<name>A0ABP0EVP6_CLALP</name>
<dbReference type="Gene3D" id="1.10.340.30">
    <property type="entry name" value="Hypothetical protein, domain 2"/>
    <property type="match status" value="1"/>
</dbReference>
<dbReference type="Proteomes" id="UP001642483">
    <property type="component" value="Unassembled WGS sequence"/>
</dbReference>
<sequence>MNGKRRQGTNTRSEYFLRSKKQKKFQPVTKRVLWIPPKSPYHLVQETLFHDPWKLLVATIFLNRTSGTAAVPLLWKFFDLCPNAEVTSRTNPHEIAELLKPLGLHRLRAKTLIRFSDEYLKKDWRYPIELHGIGKYGNDSYRIFCINEWKMVEPSDRKLNLYHSWMKKQFSDDKEDA</sequence>
<evidence type="ECO:0000313" key="5">
    <source>
        <dbReference type="Proteomes" id="UP001642483"/>
    </source>
</evidence>
<evidence type="ECO:0000256" key="1">
    <source>
        <dbReference type="ARBA" id="ARBA00004123"/>
    </source>
</evidence>
<dbReference type="SUPFAM" id="SSF48150">
    <property type="entry name" value="DNA-glycosylase"/>
    <property type="match status" value="1"/>
</dbReference>
<proteinExistence type="predicted"/>
<evidence type="ECO:0000313" key="4">
    <source>
        <dbReference type="EMBL" id="CAK8671026.1"/>
    </source>
</evidence>
<gene>
    <name evidence="4" type="ORF">CVLEPA_LOCUS52</name>
</gene>
<reference evidence="4 5" key="1">
    <citation type="submission" date="2024-02" db="EMBL/GenBank/DDBJ databases">
        <authorList>
            <person name="Daric V."/>
            <person name="Darras S."/>
        </authorList>
    </citation>
    <scope>NUCLEOTIDE SEQUENCE [LARGE SCALE GENOMIC DNA]</scope>
</reference>